<evidence type="ECO:0000256" key="5">
    <source>
        <dbReference type="ARBA" id="ARBA00022801"/>
    </source>
</evidence>
<dbReference type="Proteomes" id="UP001645859">
    <property type="component" value="Unassembled WGS sequence"/>
</dbReference>
<name>A0ABS1SFT0_9MICO</name>
<dbReference type="Gene3D" id="3.20.20.190">
    <property type="entry name" value="Phosphatidylinositol (PI) phosphodiesterase"/>
    <property type="match status" value="1"/>
</dbReference>
<keyword evidence="5" id="KW-0378">Hydrolase</keyword>
<comment type="caution">
    <text evidence="8">The sequence shown here is derived from an EMBL/GenBank/DDBJ whole genome shotgun (WGS) entry which is preliminary data.</text>
</comment>
<proteinExistence type="inferred from homology"/>
<sequence>MSTRAAGGPLIIGHRGAPGYRPEHSAAAYRLAFELGADAVEPDIVASRDGVLVVRHENEISGTTNVADHPEFAARRTTKVVDGKKHTGWFVEDFTWDELSRLRCRERLAKVRPDNRDYDDSEPILRLRDVLRIVDEAGAASGQPKRVVVEIKHAKFLLQAGLDIASLLLAELAATGWDARPEQLIIESFELGVLESLSRARVRGTLVYLTERMGTPPDEPQPGRPSRSYAWYRSDAGLDFLAQRVDGISVAKGSLIRVNALGRATGHTDLVARAHARGLLVYTWTLRPENRFLNVRFQSSLRGAEWGDWQGEFGLILRSGVDGIFVDHPDLGVALRELPA</sequence>
<organism evidence="8 9">
    <name type="scientific">Leucobacter chromiireducens subsp. solipictus</name>
    <dbReference type="NCBI Taxonomy" id="398235"/>
    <lineage>
        <taxon>Bacteria</taxon>
        <taxon>Bacillati</taxon>
        <taxon>Actinomycetota</taxon>
        <taxon>Actinomycetes</taxon>
        <taxon>Micrococcales</taxon>
        <taxon>Microbacteriaceae</taxon>
        <taxon>Leucobacter</taxon>
    </lineage>
</organism>
<dbReference type="EMBL" id="QYAC01000001">
    <property type="protein sequence ID" value="MBL3678359.1"/>
    <property type="molecule type" value="Genomic_DNA"/>
</dbReference>
<keyword evidence="9" id="KW-1185">Reference proteome</keyword>
<evidence type="ECO:0000256" key="6">
    <source>
        <dbReference type="ARBA" id="ARBA00047512"/>
    </source>
</evidence>
<feature type="domain" description="GP-PDE" evidence="7">
    <location>
        <begin position="9"/>
        <end position="336"/>
    </location>
</feature>
<evidence type="ECO:0000256" key="2">
    <source>
        <dbReference type="ARBA" id="ARBA00012247"/>
    </source>
</evidence>
<accession>A0ABS1SFT0</accession>
<evidence type="ECO:0000313" key="8">
    <source>
        <dbReference type="EMBL" id="MBL3678359.1"/>
    </source>
</evidence>
<protein>
    <recommendedName>
        <fullName evidence="2">glycerophosphodiester phosphodiesterase</fullName>
        <ecNumber evidence="2">3.1.4.46</ecNumber>
    </recommendedName>
</protein>
<evidence type="ECO:0000259" key="7">
    <source>
        <dbReference type="PROSITE" id="PS51704"/>
    </source>
</evidence>
<evidence type="ECO:0000256" key="1">
    <source>
        <dbReference type="ARBA" id="ARBA00007277"/>
    </source>
</evidence>
<dbReference type="RefSeq" id="WP_202343576.1">
    <property type="nucleotide sequence ID" value="NZ_BAAAPI010000001.1"/>
</dbReference>
<dbReference type="PANTHER" id="PTHR43620:SF7">
    <property type="entry name" value="GLYCEROPHOSPHODIESTER PHOSPHODIESTERASE GDPD5-RELATED"/>
    <property type="match status" value="1"/>
</dbReference>
<dbReference type="EC" id="3.1.4.46" evidence="2"/>
<evidence type="ECO:0000256" key="3">
    <source>
        <dbReference type="ARBA" id="ARBA00022729"/>
    </source>
</evidence>
<dbReference type="InterPro" id="IPR017946">
    <property type="entry name" value="PLC-like_Pdiesterase_TIM-brl"/>
</dbReference>
<keyword evidence="3" id="KW-0732">Signal</keyword>
<comment type="similarity">
    <text evidence="1">Belongs to the glycerophosphoryl diester phosphodiesterase family.</text>
</comment>
<dbReference type="PROSITE" id="PS51704">
    <property type="entry name" value="GP_PDE"/>
    <property type="match status" value="1"/>
</dbReference>
<dbReference type="Pfam" id="PF03009">
    <property type="entry name" value="GDPD"/>
    <property type="match status" value="1"/>
</dbReference>
<comment type="catalytic activity">
    <reaction evidence="6">
        <text>a sn-glycero-3-phosphodiester + H2O = an alcohol + sn-glycerol 3-phosphate + H(+)</text>
        <dbReference type="Rhea" id="RHEA:12969"/>
        <dbReference type="ChEBI" id="CHEBI:15377"/>
        <dbReference type="ChEBI" id="CHEBI:15378"/>
        <dbReference type="ChEBI" id="CHEBI:30879"/>
        <dbReference type="ChEBI" id="CHEBI:57597"/>
        <dbReference type="ChEBI" id="CHEBI:83408"/>
        <dbReference type="EC" id="3.1.4.46"/>
    </reaction>
</comment>
<keyword evidence="4" id="KW-0319">Glycerol metabolism</keyword>
<evidence type="ECO:0000313" key="9">
    <source>
        <dbReference type="Proteomes" id="UP001645859"/>
    </source>
</evidence>
<gene>
    <name evidence="8" type="ORF">D3230_03440</name>
</gene>
<reference evidence="8 9" key="1">
    <citation type="submission" date="2018-09" db="EMBL/GenBank/DDBJ databases">
        <title>Comparative genomics of Leucobacter spp.</title>
        <authorList>
            <person name="Reis A.C."/>
            <person name="Kolvenbach B.A."/>
            <person name="Corvini P.F.X."/>
            <person name="Nunes O.C."/>
        </authorList>
    </citation>
    <scope>NUCLEOTIDE SEQUENCE [LARGE SCALE GENOMIC DNA]</scope>
    <source>
        <strain evidence="8 9">TAN 31504</strain>
    </source>
</reference>
<dbReference type="SUPFAM" id="SSF51695">
    <property type="entry name" value="PLC-like phosphodiesterases"/>
    <property type="match status" value="1"/>
</dbReference>
<evidence type="ECO:0000256" key="4">
    <source>
        <dbReference type="ARBA" id="ARBA00022798"/>
    </source>
</evidence>
<dbReference type="PANTHER" id="PTHR43620">
    <property type="entry name" value="GLYCEROPHOSPHORYL DIESTER PHOSPHODIESTERASE"/>
    <property type="match status" value="1"/>
</dbReference>
<dbReference type="InterPro" id="IPR030395">
    <property type="entry name" value="GP_PDE_dom"/>
</dbReference>